<name>A0A5P9P898_9EURY</name>
<accession>A0A5P9P898</accession>
<gene>
    <name evidence="1" type="ORF">GCU68_17465</name>
</gene>
<proteinExistence type="predicted"/>
<evidence type="ECO:0000313" key="1">
    <source>
        <dbReference type="EMBL" id="QFU84353.1"/>
    </source>
</evidence>
<keyword evidence="1" id="KW-0614">Plasmid</keyword>
<evidence type="ECO:0000313" key="2">
    <source>
        <dbReference type="Proteomes" id="UP000326170"/>
    </source>
</evidence>
<dbReference type="KEGG" id="nas:GCU68_17465"/>
<dbReference type="RefSeq" id="WP_152943877.1">
    <property type="nucleotide sequence ID" value="NZ_CP045489.1"/>
</dbReference>
<sequence length="72" mass="7921">MTGVNPAFEIRYDVSAVPPGSTIRSPSGAGYELTIELASLPTPSQSVSRAQMYMLSLNGSFTSRNRQRWIRD</sequence>
<reference evidence="1 2" key="1">
    <citation type="journal article" date="2007" name="Int. J. Syst. Evol. Microbiol.">
        <title>Natronorubrum sulfidifaciens sp. nov., an extremely haloalkaliphilic archaeon isolated from Aiding salt lake in Xin-Jiang, China.</title>
        <authorList>
            <person name="Cui H.L."/>
            <person name="Tohty D."/>
            <person name="Liu H.C."/>
            <person name="Liu S.J."/>
            <person name="Oren A."/>
            <person name="Zhou P.J."/>
        </authorList>
    </citation>
    <scope>NUCLEOTIDE SEQUENCE [LARGE SCALE GENOMIC DNA]</scope>
    <source>
        <strain evidence="1 2">7-3</strain>
        <plasmid evidence="1">unnamed1</plasmid>
    </source>
</reference>
<keyword evidence="2" id="KW-1185">Reference proteome</keyword>
<dbReference type="GeneID" id="42302868"/>
<dbReference type="AlphaFoldDB" id="A0A5P9P898"/>
<dbReference type="Proteomes" id="UP000326170">
    <property type="component" value="Plasmid unnamed1"/>
</dbReference>
<geneLocation type="plasmid" evidence="1 2">
    <name>unnamed1</name>
</geneLocation>
<organism evidence="1 2">
    <name type="scientific">Natronorubrum aibiense</name>
    <dbReference type="NCBI Taxonomy" id="348826"/>
    <lineage>
        <taxon>Archaea</taxon>
        <taxon>Methanobacteriati</taxon>
        <taxon>Methanobacteriota</taxon>
        <taxon>Stenosarchaea group</taxon>
        <taxon>Halobacteria</taxon>
        <taxon>Halobacteriales</taxon>
        <taxon>Natrialbaceae</taxon>
        <taxon>Natronorubrum</taxon>
    </lineage>
</organism>
<protein>
    <submittedName>
        <fullName evidence="1">Uncharacterized protein</fullName>
    </submittedName>
</protein>
<dbReference type="EMBL" id="CP045489">
    <property type="protein sequence ID" value="QFU84353.1"/>
    <property type="molecule type" value="Genomic_DNA"/>
</dbReference>